<dbReference type="AlphaFoldDB" id="A0A238UN58"/>
<dbReference type="GO" id="GO:0032259">
    <property type="term" value="P:methylation"/>
    <property type="evidence" value="ECO:0007669"/>
    <property type="project" value="UniProtKB-KW"/>
</dbReference>
<keyword evidence="2" id="KW-0489">Methyltransferase</keyword>
<proteinExistence type="predicted"/>
<dbReference type="SUPFAM" id="SSF53335">
    <property type="entry name" value="S-adenosyl-L-methionine-dependent methyltransferases"/>
    <property type="match status" value="1"/>
</dbReference>
<keyword evidence="2" id="KW-0830">Ubiquinone</keyword>
<gene>
    <name evidence="2" type="ORF">SAMN06272737_101119</name>
</gene>
<dbReference type="InterPro" id="IPR029063">
    <property type="entry name" value="SAM-dependent_MTases_sf"/>
</dbReference>
<evidence type="ECO:0000313" key="3">
    <source>
        <dbReference type="Proteomes" id="UP000198403"/>
    </source>
</evidence>
<dbReference type="PANTHER" id="PTHR43591:SF24">
    <property type="entry name" value="2-METHOXY-6-POLYPRENYL-1,4-BENZOQUINOL METHYLASE, MITOCHONDRIAL"/>
    <property type="match status" value="1"/>
</dbReference>
<dbReference type="EMBL" id="FZNO01000001">
    <property type="protein sequence ID" value="SNR23546.1"/>
    <property type="molecule type" value="Genomic_DNA"/>
</dbReference>
<reference evidence="2 3" key="1">
    <citation type="submission" date="2017-06" db="EMBL/GenBank/DDBJ databases">
        <authorList>
            <person name="Kim H.J."/>
            <person name="Triplett B.A."/>
        </authorList>
    </citation>
    <scope>NUCLEOTIDE SEQUENCE [LARGE SCALE GENOMIC DNA]</scope>
    <source>
        <strain evidence="2 3">DSM 44272</strain>
    </source>
</reference>
<dbReference type="Pfam" id="PF13649">
    <property type="entry name" value="Methyltransf_25"/>
    <property type="match status" value="1"/>
</dbReference>
<dbReference type="CDD" id="cd02440">
    <property type="entry name" value="AdoMet_MTases"/>
    <property type="match status" value="1"/>
</dbReference>
<dbReference type="InterPro" id="IPR041698">
    <property type="entry name" value="Methyltransf_25"/>
</dbReference>
<feature type="domain" description="Methyltransferase" evidence="1">
    <location>
        <begin position="68"/>
        <end position="160"/>
    </location>
</feature>
<protein>
    <submittedName>
        <fullName evidence="2">Ubiquinone/menaquinone biosynthesis C-methylase UbiE</fullName>
    </submittedName>
</protein>
<organism evidence="2 3">
    <name type="scientific">Blastococcus mobilis</name>
    <dbReference type="NCBI Taxonomy" id="1938746"/>
    <lineage>
        <taxon>Bacteria</taxon>
        <taxon>Bacillati</taxon>
        <taxon>Actinomycetota</taxon>
        <taxon>Actinomycetes</taxon>
        <taxon>Geodermatophilales</taxon>
        <taxon>Geodermatophilaceae</taxon>
        <taxon>Blastococcus</taxon>
    </lineage>
</organism>
<name>A0A238UN58_9ACTN</name>
<dbReference type="GO" id="GO:0008168">
    <property type="term" value="F:methyltransferase activity"/>
    <property type="evidence" value="ECO:0007669"/>
    <property type="project" value="UniProtKB-KW"/>
</dbReference>
<sequence>MGRRVTPDEGLLSMTSTTGTAADADRALKARHRAMWALGDYPRLAADLLPELGRTLVEACGVASGDRVLDVAAGSGNVAVQAAKAGASVVASDLTPELFDAGRARAEAEGVDLEWREGDAEALPFADGEFDVVLSCVGVMFAPHHQPAADELVRVCRPGGRIGLISWTPEGFIGQLFATMKPYAPPPPPGASPPPLWGREDHVLELLGDRVTDVTTERRMLTVDHFDRPEDFRDYFKAVYGPTIAVYRSLAEEPERAAALDGELAELARRMDRGQGSTVVDWEYLLLTATKRRETVPSPR</sequence>
<keyword evidence="2" id="KW-0808">Transferase</keyword>
<accession>A0A238UN58</accession>
<dbReference type="PANTHER" id="PTHR43591">
    <property type="entry name" value="METHYLTRANSFERASE"/>
    <property type="match status" value="1"/>
</dbReference>
<dbReference type="Proteomes" id="UP000198403">
    <property type="component" value="Unassembled WGS sequence"/>
</dbReference>
<dbReference type="Gene3D" id="3.40.50.150">
    <property type="entry name" value="Vaccinia Virus protein VP39"/>
    <property type="match status" value="1"/>
</dbReference>
<evidence type="ECO:0000259" key="1">
    <source>
        <dbReference type="Pfam" id="PF13649"/>
    </source>
</evidence>
<evidence type="ECO:0000313" key="2">
    <source>
        <dbReference type="EMBL" id="SNR23546.1"/>
    </source>
</evidence>
<keyword evidence="3" id="KW-1185">Reference proteome</keyword>